<dbReference type="EMBL" id="CAUOFW020010446">
    <property type="protein sequence ID" value="CAK9188402.1"/>
    <property type="molecule type" value="Genomic_DNA"/>
</dbReference>
<dbReference type="PANTHER" id="PTHR13162">
    <property type="entry name" value="CCR4-NOT TRANSCRIPTION COMPLEX"/>
    <property type="match status" value="1"/>
</dbReference>
<dbReference type="PANTHER" id="PTHR13162:SF8">
    <property type="entry name" value="CCR4-NOT TRANSCRIPTION COMPLEX SUBUNIT 1"/>
    <property type="match status" value="1"/>
</dbReference>
<evidence type="ECO:0000313" key="3">
    <source>
        <dbReference type="EMBL" id="CAK9188402.1"/>
    </source>
</evidence>
<name>A0ABC8V4W2_9AQUA</name>
<organism evidence="3 4">
    <name type="scientific">Ilex paraguariensis</name>
    <name type="common">yerba mate</name>
    <dbReference type="NCBI Taxonomy" id="185542"/>
    <lineage>
        <taxon>Eukaryota</taxon>
        <taxon>Viridiplantae</taxon>
        <taxon>Streptophyta</taxon>
        <taxon>Embryophyta</taxon>
        <taxon>Tracheophyta</taxon>
        <taxon>Spermatophyta</taxon>
        <taxon>Magnoliopsida</taxon>
        <taxon>eudicotyledons</taxon>
        <taxon>Gunneridae</taxon>
        <taxon>Pentapetalae</taxon>
        <taxon>asterids</taxon>
        <taxon>campanulids</taxon>
        <taxon>Aquifoliales</taxon>
        <taxon>Aquifoliaceae</taxon>
        <taxon>Ilex</taxon>
    </lineage>
</organism>
<feature type="domain" description="CCR4-NOT transcription complex subunit 1-like NOT1 connector" evidence="2">
    <location>
        <begin position="28"/>
        <end position="116"/>
    </location>
</feature>
<dbReference type="Pfam" id="PF04054">
    <property type="entry name" value="Not1"/>
    <property type="match status" value="1"/>
</dbReference>
<feature type="domain" description="CCR4-Not complex component Not1 C-terminal" evidence="1">
    <location>
        <begin position="333"/>
        <end position="401"/>
    </location>
</feature>
<dbReference type="InterPro" id="IPR055454">
    <property type="entry name" value="CNOT1-like_NOT1_connector"/>
</dbReference>
<evidence type="ECO:0000259" key="1">
    <source>
        <dbReference type="Pfam" id="PF04054"/>
    </source>
</evidence>
<accession>A0ABC8V4W2</accession>
<dbReference type="AlphaFoldDB" id="A0ABC8V4W2"/>
<keyword evidence="4" id="KW-1185">Reference proteome</keyword>
<proteinExistence type="predicted"/>
<dbReference type="Proteomes" id="UP001642360">
    <property type="component" value="Unassembled WGS sequence"/>
</dbReference>
<protein>
    <submittedName>
        <fullName evidence="3">Uncharacterized protein</fullName>
    </submittedName>
</protein>
<comment type="caution">
    <text evidence="3">The sequence shown here is derived from an EMBL/GenBank/DDBJ whole genome shotgun (WGS) entry which is preliminary data.</text>
</comment>
<dbReference type="InterPro" id="IPR007196">
    <property type="entry name" value="CCR4-Not_Not1_C"/>
</dbReference>
<dbReference type="Gene3D" id="1.25.40.790">
    <property type="match status" value="1"/>
</dbReference>
<sequence length="531" mass="59019">MSASPVVVQNKLDKINKIQNPLNPPIGRKFDKDITVGLISSELLNLVEYNVHMAKLLDVGRNKAASEFSISLIQSSVINDSRAILELHNLVDALAKLAARPGSPESLQQLVEIARNPTASAAALSGITIGKEDTNAQSRNEKATGLSLAGREDYNVADLFEPDPAGFEQASMLFADCIAVISSSPHQLQPLSFLAIDIYAKLVFSIVKFCHADQGPSKLSLLHKVLVPIEKFFNLLAIFQIIHHPLLDLISLDHLFDGASFQVLISLANAFHVLHSPLSWIQFAAMPELLLFFHELKDDSAWLPVQNLLLHILLQVSDLLGLILYPILVFRSAHWFFFSFAWLELVSHRSFMPKLLTVNHQKGWCWFQCLLVDLFQFREPFLRNAELGESVHFLYKGTLGVVRGGVSEWNQELNEVTKAKKRAATKGSPWLRHLSSALAEPPPPQPSPPPFHMKQTANAVQLHNSQTTLSLSLSLSHYGIGLKRARTTKNGSHDIEANIIPEVVNEWNQELDEVTEAKKRTPTGEVHGCDV</sequence>
<dbReference type="InterPro" id="IPR040398">
    <property type="entry name" value="Not1"/>
</dbReference>
<gene>
    <name evidence="3" type="ORF">ILEXP_LOCUS59086</name>
</gene>
<dbReference type="CDD" id="cd20710">
    <property type="entry name" value="NOT1_connector"/>
    <property type="match status" value="1"/>
</dbReference>
<reference evidence="3 4" key="1">
    <citation type="submission" date="2024-02" db="EMBL/GenBank/DDBJ databases">
        <authorList>
            <person name="Vignale AGUSTIN F."/>
            <person name="Sosa J E."/>
            <person name="Modenutti C."/>
        </authorList>
    </citation>
    <scope>NUCLEOTIDE SEQUENCE [LARGE SCALE GENOMIC DNA]</scope>
</reference>
<evidence type="ECO:0000313" key="4">
    <source>
        <dbReference type="Proteomes" id="UP001642360"/>
    </source>
</evidence>
<evidence type="ECO:0000259" key="2">
    <source>
        <dbReference type="Pfam" id="PF25097"/>
    </source>
</evidence>
<dbReference type="Pfam" id="PF25097">
    <property type="entry name" value="ARM_Cnot1"/>
    <property type="match status" value="1"/>
</dbReference>